<dbReference type="Proteomes" id="UP000007524">
    <property type="component" value="Segment"/>
</dbReference>
<keyword evidence="2" id="KW-1185">Reference proteome</keyword>
<protein>
    <submittedName>
        <fullName evidence="1">Uncharacterized protein</fullName>
    </submittedName>
</protein>
<accession>H6X4K8</accession>
<organism evidence="1 2">
    <name type="scientific">Klebsiella phage vB_KleM_RaK2</name>
    <dbReference type="NCBI Taxonomy" id="1147094"/>
    <lineage>
        <taxon>Viruses</taxon>
        <taxon>Duplodnaviria</taxon>
        <taxon>Heunggongvirae</taxon>
        <taxon>Uroviricota</taxon>
        <taxon>Caudoviricetes</taxon>
        <taxon>Alcyoneusvirus</taxon>
        <taxon>Alcyoneusvirus RaK2</taxon>
    </lineage>
</organism>
<proteinExistence type="predicted"/>
<evidence type="ECO:0000313" key="2">
    <source>
        <dbReference type="Proteomes" id="UP000007524"/>
    </source>
</evidence>
<sequence>MKMLTPTEYDNVISLVYVSLPRKCSSIRKFELYLKAVLDTNYQLQITNIYISRLILHMQGKII</sequence>
<name>H6X4K8_9CAUD</name>
<dbReference type="RefSeq" id="YP_007007556.1">
    <property type="nucleotide sequence ID" value="NC_019526.1"/>
</dbReference>
<dbReference type="GeneID" id="14012989"/>
<reference evidence="1 2" key="1">
    <citation type="journal article" date="2012" name="J. Virol.">
        <title>Genome of Klebsiella sp.-Infecting Bacteriophage vB_KleM_RaK2.</title>
        <authorList>
            <person name="Simoliunas E."/>
            <person name="Kaliniene L."/>
            <person name="Truncaite L."/>
            <person name="Klausa V."/>
            <person name="Zajanckauskaite A."/>
            <person name="Meskys R."/>
        </authorList>
    </citation>
    <scope>NUCLEOTIDE SEQUENCE [LARGE SCALE GENOMIC DNA]</scope>
</reference>
<dbReference type="KEGG" id="vg:14012989"/>
<gene>
    <name evidence="1" type="ORF">RaK2_00401</name>
</gene>
<dbReference type="EMBL" id="JQ513383">
    <property type="protein sequence ID" value="AFA44674.1"/>
    <property type="molecule type" value="Genomic_DNA"/>
</dbReference>
<evidence type="ECO:0000313" key="1">
    <source>
        <dbReference type="EMBL" id="AFA44674.1"/>
    </source>
</evidence>